<dbReference type="EMBL" id="FOKI01000040">
    <property type="protein sequence ID" value="SFB39083.1"/>
    <property type="molecule type" value="Genomic_DNA"/>
</dbReference>
<name>A0A1I1ARY1_9CLOT</name>
<protein>
    <recommendedName>
        <fullName evidence="1">DUF6385 domain-containing protein</fullName>
    </recommendedName>
</protein>
<organism evidence="2 3">
    <name type="scientific">Clostridium frigidicarnis</name>
    <dbReference type="NCBI Taxonomy" id="84698"/>
    <lineage>
        <taxon>Bacteria</taxon>
        <taxon>Bacillati</taxon>
        <taxon>Bacillota</taxon>
        <taxon>Clostridia</taxon>
        <taxon>Eubacteriales</taxon>
        <taxon>Clostridiaceae</taxon>
        <taxon>Clostridium</taxon>
    </lineage>
</organism>
<dbReference type="AlphaFoldDB" id="A0A1I1ARY1"/>
<gene>
    <name evidence="2" type="ORF">SAMN04488528_104031</name>
</gene>
<dbReference type="STRING" id="84698.SAMN04488528_104031"/>
<proteinExistence type="predicted"/>
<evidence type="ECO:0000313" key="3">
    <source>
        <dbReference type="Proteomes" id="UP000198619"/>
    </source>
</evidence>
<dbReference type="InterPro" id="IPR045965">
    <property type="entry name" value="DUF6385"/>
</dbReference>
<evidence type="ECO:0000313" key="2">
    <source>
        <dbReference type="EMBL" id="SFB39083.1"/>
    </source>
</evidence>
<reference evidence="2 3" key="1">
    <citation type="submission" date="2016-10" db="EMBL/GenBank/DDBJ databases">
        <authorList>
            <person name="de Groot N.N."/>
        </authorList>
    </citation>
    <scope>NUCLEOTIDE SEQUENCE [LARGE SCALE GENOMIC DNA]</scope>
    <source>
        <strain evidence="2 3">DSM 12271</strain>
    </source>
</reference>
<dbReference type="Pfam" id="PF19912">
    <property type="entry name" value="DUF6385"/>
    <property type="match status" value="1"/>
</dbReference>
<sequence>MKYEKYICPIKTVQISSKNPNEQILNPCNIKVGKDKFGNYNRVYILLNLDKLPRNLNVKRAVLYIPIMDSNEGYDGILQGFKIDNNIRDLNEINWNTKLDINFKKCLFRKKYYKNSMTIIDITEWINENIYETSNESGILLTTNEFKEELAIINGKMFKNDGIKLVVLSEECDDSKECSNYKKSNFFQKVIKVNTCERIYCSKPICVGDLKLYTVFFKNNGPGTVEFELENSTNCVDYMPTEEIISIEPGGYKAATAYFFSKYIRVVIHSNVSSIIGNITIQGQFYK</sequence>
<dbReference type="Proteomes" id="UP000198619">
    <property type="component" value="Unassembled WGS sequence"/>
</dbReference>
<keyword evidence="3" id="KW-1185">Reference proteome</keyword>
<feature type="domain" description="DUF6385" evidence="1">
    <location>
        <begin position="210"/>
        <end position="284"/>
    </location>
</feature>
<dbReference type="RefSeq" id="WP_090042824.1">
    <property type="nucleotide sequence ID" value="NZ_FOKI01000040.1"/>
</dbReference>
<evidence type="ECO:0000259" key="1">
    <source>
        <dbReference type="Pfam" id="PF19912"/>
    </source>
</evidence>
<accession>A0A1I1ARY1</accession>